<dbReference type="AlphaFoldDB" id="A0A8J3HZY4"/>
<accession>A0A8J3HZY4</accession>
<dbReference type="RefSeq" id="WP_220191902.1">
    <property type="nucleotide sequence ID" value="NZ_BNJF01000001.1"/>
</dbReference>
<evidence type="ECO:0000313" key="2">
    <source>
        <dbReference type="Proteomes" id="UP000612362"/>
    </source>
</evidence>
<proteinExistence type="predicted"/>
<dbReference type="Proteomes" id="UP000612362">
    <property type="component" value="Unassembled WGS sequence"/>
</dbReference>
<evidence type="ECO:0000313" key="1">
    <source>
        <dbReference type="EMBL" id="GHO42354.1"/>
    </source>
</evidence>
<sequence>MDNKAQECVRIGRYQSCLENGQLKLYYHQVGDPNGFYGTMDAEEMLGLLNLLSRHKEDIYQAVNAKENSRYAIGH</sequence>
<comment type="caution">
    <text evidence="1">The sequence shown here is derived from an EMBL/GenBank/DDBJ whole genome shotgun (WGS) entry which is preliminary data.</text>
</comment>
<organism evidence="1 2">
    <name type="scientific">Ktedonospora formicarum</name>
    <dbReference type="NCBI Taxonomy" id="2778364"/>
    <lineage>
        <taxon>Bacteria</taxon>
        <taxon>Bacillati</taxon>
        <taxon>Chloroflexota</taxon>
        <taxon>Ktedonobacteria</taxon>
        <taxon>Ktedonobacterales</taxon>
        <taxon>Ktedonobacteraceae</taxon>
        <taxon>Ktedonospora</taxon>
    </lineage>
</organism>
<protein>
    <submittedName>
        <fullName evidence="1">Uncharacterized protein</fullName>
    </submittedName>
</protein>
<gene>
    <name evidence="1" type="ORF">KSX_05170</name>
</gene>
<dbReference type="EMBL" id="BNJF01000001">
    <property type="protein sequence ID" value="GHO42354.1"/>
    <property type="molecule type" value="Genomic_DNA"/>
</dbReference>
<name>A0A8J3HZY4_9CHLR</name>
<reference evidence="1" key="1">
    <citation type="submission" date="2020-10" db="EMBL/GenBank/DDBJ databases">
        <title>Taxonomic study of unclassified bacteria belonging to the class Ktedonobacteria.</title>
        <authorList>
            <person name="Yabe S."/>
            <person name="Wang C.M."/>
            <person name="Zheng Y."/>
            <person name="Sakai Y."/>
            <person name="Cavaletti L."/>
            <person name="Monciardini P."/>
            <person name="Donadio S."/>
        </authorList>
    </citation>
    <scope>NUCLEOTIDE SEQUENCE</scope>
    <source>
        <strain evidence="1">SOSP1-1</strain>
    </source>
</reference>
<keyword evidence="2" id="KW-1185">Reference proteome</keyword>